<dbReference type="PANTHER" id="PTHR48462">
    <property type="entry name" value="PROTEIN, PUTATIVE-RELATED"/>
    <property type="match status" value="1"/>
</dbReference>
<comment type="caution">
    <text evidence="2">The sequence shown here is derived from an EMBL/GenBank/DDBJ whole genome shotgun (WGS) entry which is preliminary data.</text>
</comment>
<evidence type="ECO:0000256" key="1">
    <source>
        <dbReference type="SAM" id="MobiDB-lite"/>
    </source>
</evidence>
<feature type="region of interest" description="Disordered" evidence="1">
    <location>
        <begin position="309"/>
        <end position="334"/>
    </location>
</feature>
<gene>
    <name evidence="2" type="ORF">Tci_052977</name>
</gene>
<keyword evidence="2" id="KW-0695">RNA-directed DNA polymerase</keyword>
<name>A0A6L2N5V1_TANCI</name>
<dbReference type="EMBL" id="BKCJ010008188">
    <property type="protein sequence ID" value="GEU80999.1"/>
    <property type="molecule type" value="Genomic_DNA"/>
</dbReference>
<dbReference type="AlphaFoldDB" id="A0A6L2N5V1"/>
<evidence type="ECO:0000313" key="2">
    <source>
        <dbReference type="EMBL" id="GEU80999.1"/>
    </source>
</evidence>
<reference evidence="2" key="1">
    <citation type="journal article" date="2019" name="Sci. Rep.">
        <title>Draft genome of Tanacetum cinerariifolium, the natural source of mosquito coil.</title>
        <authorList>
            <person name="Yamashiro T."/>
            <person name="Shiraishi A."/>
            <person name="Satake H."/>
            <person name="Nakayama K."/>
        </authorList>
    </citation>
    <scope>NUCLEOTIDE SEQUENCE</scope>
</reference>
<keyword evidence="2" id="KW-0548">Nucleotidyltransferase</keyword>
<dbReference type="PANTHER" id="PTHR48462:SF1">
    <property type="entry name" value="PROTEIN, PUTATIVE-RELATED"/>
    <property type="match status" value="1"/>
</dbReference>
<protein>
    <submittedName>
        <fullName evidence="2">Putative reverse transcriptase domain-containing protein</fullName>
    </submittedName>
</protein>
<proteinExistence type="predicted"/>
<keyword evidence="2" id="KW-0808">Transferase</keyword>
<feature type="region of interest" description="Disordered" evidence="1">
    <location>
        <begin position="179"/>
        <end position="222"/>
    </location>
</feature>
<accession>A0A6L2N5V1</accession>
<dbReference type="GO" id="GO:0003964">
    <property type="term" value="F:RNA-directed DNA polymerase activity"/>
    <property type="evidence" value="ECO:0007669"/>
    <property type="project" value="UniProtKB-KW"/>
</dbReference>
<sequence>MQTQTSNTLHNAIMEAGGKDRPRMLALGNYVQWKSKIKRYIDTKPNHELIHYCPKNPPYKFTWADKEVPISEGSSVTTTETRVDKEHEKSAIVGFVKDVEILESISEVCYAEGLEEFETKRLGGLQVLFKYRDKAVVKKMLTILSIAYISRLTTSSYGRMIGNNKTCCAGLTSKKVNRGKQGQYSLDSEEAWSEKQSAGEEEDEEEKTGQKVNLCDKGQPPNLEDGVVNSICKNSKMSPTEVSIDVDLDGHHNGGPNKSISKNSVEWERLDKVTGHKKKRNTNGKQAVSEASFVKRRERKTMRMYEGQIRKKKGWQDDSDDGPTVTNDHDNKQDNVIEVKENIQEEAAGYTTVVNDHDATQEKIPGDDVIVETNDQGDIHIAAVTSQIGLGAEGKTKWINELVDNNKPLILGLQETKMDQDNSWFFNTSALGEEGLLVVVGSWKGKEGLVGFINADFNEVRNVDERKNLGFNRRGENLFSNFITGDELVDISLGGKRFTRVSDDRPKPFRFFDVWLDDSECEKVVADYWKKEVFSVKADCWLWMEFGAMTRLVGRNWNVSFGKMRLKKVIDMVVGEEQNAFIKDKYILDGGLIANETVEFLKKKRKAFLLKIDFEKAQGDPLLPFLYLIAAEGLNITIGEAVSNGIFKGLSSGLKINPNKTKVYGIGVGIEEVTSLAQRMRCAAGLKPFTYLGLPVGGSMKRKAKYLRAPRARDFLLAILVDWLGQHMSPVEYRTILKYRLMISPFPVDEICPVCRKACLNSFENMWRAEISTKKKARVNFWTDPLDGRSTLRPADVLICGWAKGKHACIDLTGVFSLLGLSSWGFTVGCFKIRLMQSDKT</sequence>
<organism evidence="2">
    <name type="scientific">Tanacetum cinerariifolium</name>
    <name type="common">Dalmatian daisy</name>
    <name type="synonym">Chrysanthemum cinerariifolium</name>
    <dbReference type="NCBI Taxonomy" id="118510"/>
    <lineage>
        <taxon>Eukaryota</taxon>
        <taxon>Viridiplantae</taxon>
        <taxon>Streptophyta</taxon>
        <taxon>Embryophyta</taxon>
        <taxon>Tracheophyta</taxon>
        <taxon>Spermatophyta</taxon>
        <taxon>Magnoliopsida</taxon>
        <taxon>eudicotyledons</taxon>
        <taxon>Gunneridae</taxon>
        <taxon>Pentapetalae</taxon>
        <taxon>asterids</taxon>
        <taxon>campanulids</taxon>
        <taxon>Asterales</taxon>
        <taxon>Asteraceae</taxon>
        <taxon>Asteroideae</taxon>
        <taxon>Anthemideae</taxon>
        <taxon>Anthemidinae</taxon>
        <taxon>Tanacetum</taxon>
    </lineage>
</organism>